<evidence type="ECO:0000256" key="2">
    <source>
        <dbReference type="ARBA" id="ARBA00022759"/>
    </source>
</evidence>
<dbReference type="InterPro" id="IPR015314">
    <property type="entry name" value="Restrct_endonuc_II_EcoRV"/>
</dbReference>
<dbReference type="GO" id="GO:0003677">
    <property type="term" value="F:DNA binding"/>
    <property type="evidence" value="ECO:0007669"/>
    <property type="project" value="InterPro"/>
</dbReference>
<dbReference type="REBASE" id="22980">
    <property type="entry name" value="Rma4252ORF2890P"/>
</dbReference>
<dbReference type="HOGENOM" id="CLU_085978_0_0_10"/>
<organism evidence="4 5">
    <name type="scientific">Rhodothermus marinus (strain ATCC 43812 / DSM 4252 / R-10)</name>
    <name type="common">Rhodothermus obamensis</name>
    <dbReference type="NCBI Taxonomy" id="518766"/>
    <lineage>
        <taxon>Bacteria</taxon>
        <taxon>Pseudomonadati</taxon>
        <taxon>Rhodothermota</taxon>
        <taxon>Rhodothermia</taxon>
        <taxon>Rhodothermales</taxon>
        <taxon>Rhodothermaceae</taxon>
        <taxon>Rhodothermus</taxon>
    </lineage>
</organism>
<protein>
    <submittedName>
        <fullName evidence="4">Type II site-specific deoxyribonuclease</fullName>
        <ecNumber evidence="4">3.1.21.4</ecNumber>
    </submittedName>
</protein>
<dbReference type="SUPFAM" id="SSF52980">
    <property type="entry name" value="Restriction endonuclease-like"/>
    <property type="match status" value="1"/>
</dbReference>
<keyword evidence="5" id="KW-1185">Reference proteome</keyword>
<proteinExistence type="predicted"/>
<dbReference type="AlphaFoldDB" id="D0MKT7"/>
<dbReference type="EC" id="3.1.21.4" evidence="4"/>
<evidence type="ECO:0000313" key="5">
    <source>
        <dbReference type="Proteomes" id="UP000002221"/>
    </source>
</evidence>
<geneLocation type="plasmid" evidence="4 5">
    <name>pRMAR01</name>
</geneLocation>
<keyword evidence="2" id="KW-0255">Endonuclease</keyword>
<evidence type="ECO:0000313" key="4">
    <source>
        <dbReference type="EMBL" id="ACY49751.1"/>
    </source>
</evidence>
<evidence type="ECO:0000256" key="3">
    <source>
        <dbReference type="ARBA" id="ARBA00022801"/>
    </source>
</evidence>
<dbReference type="InterPro" id="IPR011335">
    <property type="entry name" value="Restrct_endonuc-II-like"/>
</dbReference>
<dbReference type="OrthoDB" id="5917943at2"/>
<gene>
    <name evidence="4" type="ordered locus">Rmar_2889</name>
</gene>
<dbReference type="Proteomes" id="UP000002221">
    <property type="component" value="Plasmid pRMAR01"/>
</dbReference>
<keyword evidence="4" id="KW-0614">Plasmid</keyword>
<dbReference type="GO" id="GO:0009036">
    <property type="term" value="F:type II site-specific deoxyribonuclease activity"/>
    <property type="evidence" value="ECO:0007669"/>
    <property type="project" value="UniProtKB-EC"/>
</dbReference>
<reference evidence="4 5" key="1">
    <citation type="journal article" date="2009" name="Stand. Genomic Sci.">
        <title>Complete genome sequence of Rhodothermus marinus type strain (R-10).</title>
        <authorList>
            <person name="Nolan M."/>
            <person name="Tindall B.J."/>
            <person name="Pomrenke H."/>
            <person name="Lapidus A."/>
            <person name="Copeland A."/>
            <person name="Glavina Del Rio T."/>
            <person name="Lucas S."/>
            <person name="Chen F."/>
            <person name="Tice H."/>
            <person name="Cheng J.F."/>
            <person name="Saunders E."/>
            <person name="Han C."/>
            <person name="Bruce D."/>
            <person name="Goodwin L."/>
            <person name="Chain P."/>
            <person name="Pitluck S."/>
            <person name="Ovchinikova G."/>
            <person name="Pati A."/>
            <person name="Ivanova N."/>
            <person name="Mavromatis K."/>
            <person name="Chen A."/>
            <person name="Palaniappan K."/>
            <person name="Land M."/>
            <person name="Hauser L."/>
            <person name="Chang Y.J."/>
            <person name="Jeffries C.D."/>
            <person name="Brettin T."/>
            <person name="Goker M."/>
            <person name="Bristow J."/>
            <person name="Eisen J.A."/>
            <person name="Markowitz V."/>
            <person name="Hugenholtz P."/>
            <person name="Kyrpides N.C."/>
            <person name="Klenk H.P."/>
            <person name="Detter J.C."/>
        </authorList>
    </citation>
    <scope>NUCLEOTIDE SEQUENCE [LARGE SCALE GENOMIC DNA]</scope>
    <source>
        <strain evidence="5">ATCC 43812 / DSM 4252 / R-10</strain>
        <plasmid evidence="4">pRMAR01</plasmid>
    </source>
</reference>
<sequence length="287" mass="33929">MDEKTKIELKEQFLSQLQSFAEELHDYVSTQDDQWVIKGFIDVFKNIYTITSDTKIVSKVIEIHLFPKFLEFANKHGYKMIFADKQNWYPDITFISKKDERIKFAVDLKTTYITKYKDGMPYECNGFTLGSHGTYFIDRQSTKNIQFPYSEYLGHYVLGILYERNHATKIDETKKYKLEELENIPSVIKNFVFFAHEKWRIASDKSGSGNTANIGSVKRIKELLEGKGIFWQYFGKNGEEWFDEYWMNYGRITIKDNKTGKTKKMTSLKEFLVFKGIEISKIKRRKV</sequence>
<dbReference type="Pfam" id="PF09233">
    <property type="entry name" value="Endonuc-EcoRV"/>
    <property type="match status" value="1"/>
</dbReference>
<accession>D0MKT7</accession>
<keyword evidence="3 4" id="KW-0378">Hydrolase</keyword>
<dbReference type="EMBL" id="CP001808">
    <property type="protein sequence ID" value="ACY49751.1"/>
    <property type="molecule type" value="Genomic_DNA"/>
</dbReference>
<keyword evidence="1" id="KW-0540">Nuclease</keyword>
<name>D0MKT7_RHOM4</name>
<dbReference type="eggNOG" id="ENOG502Z7I0">
    <property type="taxonomic scope" value="Bacteria"/>
</dbReference>
<dbReference type="CDD" id="cd22323">
    <property type="entry name" value="EcoRV-like"/>
    <property type="match status" value="1"/>
</dbReference>
<dbReference type="KEGG" id="rmr:Rmar_2889"/>
<dbReference type="Gene3D" id="3.40.600.10">
    <property type="entry name" value="DNA mismatch repair MutH/Restriction endonuclease, type II"/>
    <property type="match status" value="1"/>
</dbReference>
<dbReference type="InterPro" id="IPR037057">
    <property type="entry name" value="DNA_rep_MutH/T2_RE_sf"/>
</dbReference>
<evidence type="ECO:0000256" key="1">
    <source>
        <dbReference type="ARBA" id="ARBA00022722"/>
    </source>
</evidence>